<gene>
    <name evidence="1" type="ORF">LCGC14_2071870</name>
</gene>
<sequence>MDIIIKHTPGEWTMNEMSGSSIDICGDNVWIGCIHGDHCVSGERATTGFPGNKEAVANARLVSASPELLKICEEAIDRCKCKDKDVVMPPCEFCENANNLICKIIGAKT</sequence>
<comment type="caution">
    <text evidence="1">The sequence shown here is derived from an EMBL/GenBank/DDBJ whole genome shotgun (WGS) entry which is preliminary data.</text>
</comment>
<proteinExistence type="predicted"/>
<dbReference type="AlphaFoldDB" id="A0A0F9EIB6"/>
<accession>A0A0F9EIB6</accession>
<reference evidence="1" key="1">
    <citation type="journal article" date="2015" name="Nature">
        <title>Complex archaea that bridge the gap between prokaryotes and eukaryotes.</title>
        <authorList>
            <person name="Spang A."/>
            <person name="Saw J.H."/>
            <person name="Jorgensen S.L."/>
            <person name="Zaremba-Niedzwiedzka K."/>
            <person name="Martijn J."/>
            <person name="Lind A.E."/>
            <person name="van Eijk R."/>
            <person name="Schleper C."/>
            <person name="Guy L."/>
            <person name="Ettema T.J."/>
        </authorList>
    </citation>
    <scope>NUCLEOTIDE SEQUENCE</scope>
</reference>
<organism evidence="1">
    <name type="scientific">marine sediment metagenome</name>
    <dbReference type="NCBI Taxonomy" id="412755"/>
    <lineage>
        <taxon>unclassified sequences</taxon>
        <taxon>metagenomes</taxon>
        <taxon>ecological metagenomes</taxon>
    </lineage>
</organism>
<evidence type="ECO:0000313" key="1">
    <source>
        <dbReference type="EMBL" id="KKL73739.1"/>
    </source>
</evidence>
<dbReference type="EMBL" id="LAZR01024868">
    <property type="protein sequence ID" value="KKL73739.1"/>
    <property type="molecule type" value="Genomic_DNA"/>
</dbReference>
<protein>
    <submittedName>
        <fullName evidence="1">Uncharacterized protein</fullName>
    </submittedName>
</protein>
<name>A0A0F9EIB6_9ZZZZ</name>